<dbReference type="EMBL" id="ML220170">
    <property type="protein sequence ID" value="TGZ76655.1"/>
    <property type="molecule type" value="Genomic_DNA"/>
</dbReference>
<evidence type="ECO:0000313" key="2">
    <source>
        <dbReference type="EMBL" id="TGZ76655.1"/>
    </source>
</evidence>
<name>A0A4S2MIU7_9PEZI</name>
<dbReference type="Proteomes" id="UP000298138">
    <property type="component" value="Unassembled WGS sequence"/>
</dbReference>
<sequence>MNQGPCITTEQTPLPLSLIPIPTSPAIIDIDITQQSGVTSAPHLPTQPNPARATFHRHQHRLLGSPPLSITTIPSSRYRYRSLARSLRPEQTPPHVEVAPGTHTHAPGDKDVGGGGREGRVYIAVVGGMRWWWERHHTPHTAHCTQNTLRNTPRKARQYGETAITSGEQT</sequence>
<evidence type="ECO:0000313" key="3">
    <source>
        <dbReference type="Proteomes" id="UP000298138"/>
    </source>
</evidence>
<proteinExistence type="predicted"/>
<keyword evidence="3" id="KW-1185">Reference proteome</keyword>
<protein>
    <submittedName>
        <fullName evidence="2">Uncharacterized protein</fullName>
    </submittedName>
</protein>
<reference evidence="2 3" key="1">
    <citation type="submission" date="2019-04" db="EMBL/GenBank/DDBJ databases">
        <title>Comparative genomics and transcriptomics to analyze fruiting body development in filamentous ascomycetes.</title>
        <authorList>
            <consortium name="DOE Joint Genome Institute"/>
            <person name="Lutkenhaus R."/>
            <person name="Traeger S."/>
            <person name="Breuer J."/>
            <person name="Kuo A."/>
            <person name="Lipzen A."/>
            <person name="Pangilinan J."/>
            <person name="Dilworth D."/>
            <person name="Sandor L."/>
            <person name="Poggeler S."/>
            <person name="Barry K."/>
            <person name="Grigoriev I.V."/>
            <person name="Nowrousian M."/>
        </authorList>
    </citation>
    <scope>NUCLEOTIDE SEQUENCE [LARGE SCALE GENOMIC DNA]</scope>
    <source>
        <strain evidence="2 3">CBS 389.68</strain>
    </source>
</reference>
<organism evidence="2 3">
    <name type="scientific">Ascodesmis nigricans</name>
    <dbReference type="NCBI Taxonomy" id="341454"/>
    <lineage>
        <taxon>Eukaryota</taxon>
        <taxon>Fungi</taxon>
        <taxon>Dikarya</taxon>
        <taxon>Ascomycota</taxon>
        <taxon>Pezizomycotina</taxon>
        <taxon>Pezizomycetes</taxon>
        <taxon>Pezizales</taxon>
        <taxon>Ascodesmidaceae</taxon>
        <taxon>Ascodesmis</taxon>
    </lineage>
</organism>
<evidence type="ECO:0000256" key="1">
    <source>
        <dbReference type="SAM" id="MobiDB-lite"/>
    </source>
</evidence>
<feature type="region of interest" description="Disordered" evidence="1">
    <location>
        <begin position="88"/>
        <end position="117"/>
    </location>
</feature>
<accession>A0A4S2MIU7</accession>
<gene>
    <name evidence="2" type="ORF">EX30DRAFT_231786</name>
</gene>
<feature type="compositionally biased region" description="Basic and acidic residues" evidence="1">
    <location>
        <begin position="106"/>
        <end position="117"/>
    </location>
</feature>
<dbReference type="InParanoid" id="A0A4S2MIU7"/>
<dbReference type="AlphaFoldDB" id="A0A4S2MIU7"/>